<dbReference type="OrthoDB" id="548867at2759"/>
<dbReference type="Pfam" id="PF03969">
    <property type="entry name" value="AFG1_ATPase"/>
    <property type="match status" value="1"/>
</dbReference>
<keyword evidence="2" id="KW-0547">Nucleotide-binding</keyword>
<proteinExistence type="inferred from homology"/>
<evidence type="ECO:0000256" key="1">
    <source>
        <dbReference type="ARBA" id="ARBA00010322"/>
    </source>
</evidence>
<comment type="caution">
    <text evidence="4">The sequence shown here is derived from an EMBL/GenBank/DDBJ whole genome shotgun (WGS) entry which is preliminary data.</text>
</comment>
<dbReference type="EMBL" id="CAIX01000105">
    <property type="protein sequence ID" value="CCI45707.1"/>
    <property type="molecule type" value="Genomic_DNA"/>
</dbReference>
<dbReference type="PANTHER" id="PTHR12169:SF6">
    <property type="entry name" value="AFG1-LIKE ATPASE"/>
    <property type="match status" value="1"/>
</dbReference>
<comment type="similarity">
    <text evidence="1">Belongs to the AFG1 ATPase family.</text>
</comment>
<evidence type="ECO:0000313" key="5">
    <source>
        <dbReference type="Proteomes" id="UP000053237"/>
    </source>
</evidence>
<reference evidence="4 5" key="1">
    <citation type="submission" date="2012-05" db="EMBL/GenBank/DDBJ databases">
        <title>Recombination and specialization in a pathogen metapopulation.</title>
        <authorList>
            <person name="Gardiner A."/>
            <person name="Kemen E."/>
            <person name="Schultz-Larsen T."/>
            <person name="MacLean D."/>
            <person name="Van Oosterhout C."/>
            <person name="Jones J.D.G."/>
        </authorList>
    </citation>
    <scope>NUCLEOTIDE SEQUENCE [LARGE SCALE GENOMIC DNA]</scope>
    <source>
        <strain evidence="4 5">Ac Nc2</strain>
    </source>
</reference>
<dbReference type="AlphaFoldDB" id="A0A024GH86"/>
<protein>
    <recommendedName>
        <fullName evidence="6">AAA+ ATPase domain-containing protein</fullName>
    </recommendedName>
</protein>
<name>A0A024GH86_9STRA</name>
<keyword evidence="5" id="KW-1185">Reference proteome</keyword>
<dbReference type="PANTHER" id="PTHR12169">
    <property type="entry name" value="ATPASE N2B"/>
    <property type="match status" value="1"/>
</dbReference>
<dbReference type="InParanoid" id="A0A024GH86"/>
<gene>
    <name evidence="4" type="ORF">BN9_066040</name>
</gene>
<dbReference type="GO" id="GO:0005524">
    <property type="term" value="F:ATP binding"/>
    <property type="evidence" value="ECO:0007669"/>
    <property type="project" value="UniProtKB-KW"/>
</dbReference>
<evidence type="ECO:0000256" key="2">
    <source>
        <dbReference type="ARBA" id="ARBA00022741"/>
    </source>
</evidence>
<evidence type="ECO:0000313" key="4">
    <source>
        <dbReference type="EMBL" id="CCI45707.1"/>
    </source>
</evidence>
<organism evidence="4 5">
    <name type="scientific">Albugo candida</name>
    <dbReference type="NCBI Taxonomy" id="65357"/>
    <lineage>
        <taxon>Eukaryota</taxon>
        <taxon>Sar</taxon>
        <taxon>Stramenopiles</taxon>
        <taxon>Oomycota</taxon>
        <taxon>Peronosporomycetes</taxon>
        <taxon>Albuginales</taxon>
        <taxon>Albuginaceae</taxon>
        <taxon>Albugo</taxon>
    </lineage>
</organism>
<accession>A0A024GH86</accession>
<dbReference type="NCBIfam" id="NF040713">
    <property type="entry name" value="ZapE"/>
    <property type="match status" value="1"/>
</dbReference>
<dbReference type="Proteomes" id="UP000053237">
    <property type="component" value="Unassembled WGS sequence"/>
</dbReference>
<sequence length="463" mass="53794">MFNHIPGQMTLLRRFNSSRSVALLQCALYHSSPSRCCQHPFSVSQLKHPDIFREKYEYMAHKKLIAYDPIQAQMIEYFDDLLRAINSYRGPQKLPVNDSAFSLSLHSLWSRIRSTKDGNSAQGKEISAFQKIEAPRGLYLYGGVGCGKTFMMDLFFECISIPQKRRVHFHKFMLGLHDRMHQLRQQEGKQKDGITCIADEILSDTWILCFDEFQVTDVADALMIQRLFSRLLVRGCIMIATSNRPPRELYKNGLQRELFLPFIDLLQDKCHVLSLAESTTDHRLIKSHRKEEDLYMYPLTHDNKARFQATFQQLAKNHKIESTTLQMHNRSIHIAEAICCAGVCKISFREFCEKPHGASDYLLIAKTFPIVFFEDIILLDLSRLNSLRRFITFVDCMYDNGVELHCLAEAPPENLLSIEAHESKEHIDEIFAFDRTVSRLLEMQSEPYMKQCMEKRHERASIP</sequence>
<dbReference type="GO" id="GO:0016887">
    <property type="term" value="F:ATP hydrolysis activity"/>
    <property type="evidence" value="ECO:0007669"/>
    <property type="project" value="InterPro"/>
</dbReference>
<dbReference type="Gene3D" id="3.40.50.300">
    <property type="entry name" value="P-loop containing nucleotide triphosphate hydrolases"/>
    <property type="match status" value="1"/>
</dbReference>
<evidence type="ECO:0008006" key="6">
    <source>
        <dbReference type="Google" id="ProtNLM"/>
    </source>
</evidence>
<keyword evidence="3" id="KW-0067">ATP-binding</keyword>
<dbReference type="InterPro" id="IPR027417">
    <property type="entry name" value="P-loop_NTPase"/>
</dbReference>
<evidence type="ECO:0000256" key="3">
    <source>
        <dbReference type="ARBA" id="ARBA00022840"/>
    </source>
</evidence>
<dbReference type="GO" id="GO:0005739">
    <property type="term" value="C:mitochondrion"/>
    <property type="evidence" value="ECO:0007669"/>
    <property type="project" value="TreeGrafter"/>
</dbReference>
<dbReference type="SUPFAM" id="SSF52540">
    <property type="entry name" value="P-loop containing nucleoside triphosphate hydrolases"/>
    <property type="match status" value="1"/>
</dbReference>
<dbReference type="STRING" id="65357.A0A024GH86"/>
<dbReference type="InterPro" id="IPR005654">
    <property type="entry name" value="ATPase_AFG1-like"/>
</dbReference>